<comment type="caution">
    <text evidence="4">The sequence shown here is derived from an EMBL/GenBank/DDBJ whole genome shotgun (WGS) entry which is preliminary data.</text>
</comment>
<keyword evidence="2" id="KW-0732">Signal</keyword>
<dbReference type="SUPFAM" id="SSF49503">
    <property type="entry name" value="Cupredoxins"/>
    <property type="match status" value="1"/>
</dbReference>
<organism evidence="4 5">
    <name type="scientific">Gigaspora margarita</name>
    <dbReference type="NCBI Taxonomy" id="4874"/>
    <lineage>
        <taxon>Eukaryota</taxon>
        <taxon>Fungi</taxon>
        <taxon>Fungi incertae sedis</taxon>
        <taxon>Mucoromycota</taxon>
        <taxon>Glomeromycotina</taxon>
        <taxon>Glomeromycetes</taxon>
        <taxon>Diversisporales</taxon>
        <taxon>Gigasporaceae</taxon>
        <taxon>Gigaspora</taxon>
    </lineage>
</organism>
<dbReference type="EMBL" id="CAJVQB010025452">
    <property type="protein sequence ID" value="CAG8806360.1"/>
    <property type="molecule type" value="Genomic_DNA"/>
</dbReference>
<evidence type="ECO:0000256" key="1">
    <source>
        <dbReference type="ARBA" id="ARBA00010609"/>
    </source>
</evidence>
<feature type="chain" id="PRO_5045941186" evidence="2">
    <location>
        <begin position="19"/>
        <end position="106"/>
    </location>
</feature>
<feature type="domain" description="Plastocyanin-like" evidence="3">
    <location>
        <begin position="64"/>
        <end position="103"/>
    </location>
</feature>
<comment type="similarity">
    <text evidence="1">Belongs to the multicopper oxidase family.</text>
</comment>
<evidence type="ECO:0000259" key="3">
    <source>
        <dbReference type="Pfam" id="PF07732"/>
    </source>
</evidence>
<feature type="signal peptide" evidence="2">
    <location>
        <begin position="1"/>
        <end position="18"/>
    </location>
</feature>
<sequence>MNFVLIFTFLVLISSSNSAWLDRRSESYECINVASDIFKPLEPLSPTDSPVTRCYNLELVVKDLAPDGFTRPVWTANGQYPGPILQANYGDRMIVNVFNKFGDPAT</sequence>
<evidence type="ECO:0000256" key="2">
    <source>
        <dbReference type="SAM" id="SignalP"/>
    </source>
</evidence>
<name>A0ABN7VY52_GIGMA</name>
<dbReference type="InterPro" id="IPR008972">
    <property type="entry name" value="Cupredoxin"/>
</dbReference>
<evidence type="ECO:0000313" key="4">
    <source>
        <dbReference type="EMBL" id="CAG8806360.1"/>
    </source>
</evidence>
<feature type="non-terminal residue" evidence="4">
    <location>
        <position position="106"/>
    </location>
</feature>
<keyword evidence="5" id="KW-1185">Reference proteome</keyword>
<dbReference type="Gene3D" id="2.60.40.420">
    <property type="entry name" value="Cupredoxins - blue copper proteins"/>
    <property type="match status" value="1"/>
</dbReference>
<dbReference type="InterPro" id="IPR011707">
    <property type="entry name" value="Cu-oxidase-like_N"/>
</dbReference>
<protein>
    <submittedName>
        <fullName evidence="4">40213_t:CDS:1</fullName>
    </submittedName>
</protein>
<proteinExistence type="inferred from homology"/>
<gene>
    <name evidence="4" type="ORF">GMARGA_LOCUS24278</name>
</gene>
<dbReference type="Pfam" id="PF07732">
    <property type="entry name" value="Cu-oxidase_3"/>
    <property type="match status" value="1"/>
</dbReference>
<accession>A0ABN7VY52</accession>
<reference evidence="4 5" key="1">
    <citation type="submission" date="2021-06" db="EMBL/GenBank/DDBJ databases">
        <authorList>
            <person name="Kallberg Y."/>
            <person name="Tangrot J."/>
            <person name="Rosling A."/>
        </authorList>
    </citation>
    <scope>NUCLEOTIDE SEQUENCE [LARGE SCALE GENOMIC DNA]</scope>
    <source>
        <strain evidence="4 5">120-4 pot B 10/14</strain>
    </source>
</reference>
<dbReference type="Proteomes" id="UP000789901">
    <property type="component" value="Unassembled WGS sequence"/>
</dbReference>
<evidence type="ECO:0000313" key="5">
    <source>
        <dbReference type="Proteomes" id="UP000789901"/>
    </source>
</evidence>